<feature type="compositionally biased region" description="Low complexity" evidence="1">
    <location>
        <begin position="1339"/>
        <end position="1352"/>
    </location>
</feature>
<dbReference type="OrthoDB" id="3362494at2759"/>
<protein>
    <recommendedName>
        <fullName evidence="2">Rho-GAP domain-containing protein</fullName>
    </recommendedName>
</protein>
<feature type="region of interest" description="Disordered" evidence="1">
    <location>
        <begin position="716"/>
        <end position="755"/>
    </location>
</feature>
<proteinExistence type="predicted"/>
<feature type="compositionally biased region" description="Low complexity" evidence="1">
    <location>
        <begin position="740"/>
        <end position="754"/>
    </location>
</feature>
<comment type="caution">
    <text evidence="3">The sequence shown here is derived from an EMBL/GenBank/DDBJ whole genome shotgun (WGS) entry which is preliminary data.</text>
</comment>
<feature type="region of interest" description="Disordered" evidence="1">
    <location>
        <begin position="379"/>
        <end position="419"/>
    </location>
</feature>
<dbReference type="Gene3D" id="1.10.555.10">
    <property type="entry name" value="Rho GTPase activation protein"/>
    <property type="match status" value="1"/>
</dbReference>
<feature type="compositionally biased region" description="Polar residues" evidence="1">
    <location>
        <begin position="310"/>
        <end position="328"/>
    </location>
</feature>
<feature type="compositionally biased region" description="Polar residues" evidence="1">
    <location>
        <begin position="1304"/>
        <end position="1332"/>
    </location>
</feature>
<dbReference type="InterPro" id="IPR000198">
    <property type="entry name" value="RhoGAP_dom"/>
</dbReference>
<feature type="compositionally biased region" description="Polar residues" evidence="1">
    <location>
        <begin position="681"/>
        <end position="693"/>
    </location>
</feature>
<feature type="region of interest" description="Disordered" evidence="1">
    <location>
        <begin position="1007"/>
        <end position="1073"/>
    </location>
</feature>
<sequence>MSSLRLVSSARNLREQFNRPTSPVAGTSSNLVQSSGASVSSGVSQSRTLEPTSSLSRQGSLPRSTSSGNLRRTKSMQKKTLISKVFADDSSNNNELQDLSMEMTLLVVKRCVKEIRERGLTTKGILKQQQMGLSHSATMETIRQILDDDANTALSALHKIDIHQVAHAMKAAIRYSEETLVTYEDYQALFLDQDKDFSRFVQDLPSINRAILLDLFSLCADVTLLSDLNTMNLSAVAKAISLCILDEPERDFTTFDDSLKQRSFTGAACEDLFRAFLRIKRSQDLAMVDQEDEVDENRYIDNKTRVLKSARQQTSEYTASNNGSSSSMHPDHINMPPSHSRIDVSLPSSAGSSMPGSAGGWSGLAHPGVGTPRSYANERDYFGLATPPPRPTSPLSHQGNMHTASLSRSQSIAQSFSRPMSPAPVVLVEKAEFEEIQQDQSHLTRLRQAFLRPALDLQRRCSVADMESLFRGSAHDDEEEDGYESEPEVSHSGYQNHLRQRSSAVDYQAHQPHYQQHNYEQQNGGRAFGEESPSRSIRSLSKQELLSMRLRQMREQGYTDAAIQHEQQYGFQRAQSQQELWSKDRAQFNSAPLQLSGGIPNRTRVATHSAHPLPRSPGSGSHRSKRNPSLRRSVSLDPRAMKARLRDSVGSQMTFQTEMTVDDEPNSRHLMVMNPDHQDPSRASSEFSLQQSPEDLEKEEQEQQGILLQEILNWPPQSAPMASPQAEQEEPCYGKSQGASNNNNNSSNSNNNSNGATGVRAFEVLSRPKDIEVSVIFTPITPLAPRTELRSKFQETFPDRPISPPPGYGNGAKRSLTANSARSSKLSPNSSSVAVSPRHPMRSMTSPHTGSNVGRPVPLQQGSTFSGVSSSMTTESKSKTSGFIRALSKLRSKTSDDMLKPGKINSQVGGAPAAITTAPPTVSIEPPRLELNFLGDLMAGSSAGQDLMTAPALMSTGRGGPEALKSWRQQAQASLPVPGDIASVPSSPSSKEHDQMVPKGFVGARRASAATVGSIQHPVTPPRRRFKKGSMSPTTSPRQIGAATNRKKSNASIDHGAGVSSPKQSSAQEGEETEMVMEFDLSAVAGTSASFSASPIDNNIPKKSAAVQNEFRFSTATLLKDGKLYYQLQWDQFSELGFKSDLFTEPEQDLSGTNQQRLSQTGRSTGGAAAAATGVEMMTPPQRAPRHPLHQKYGSDPLGQKNHTLGQGYAPGPSLEQRRAAMKAAEASFLALAKDPEALATLKANEATIISKGMFVRGSTQPLIENVLPRPIPLARKSSLRYRDQSCMSSVSASTPTSTSHSSAENTPRNSLQSTTHSMISATSPRGNNVSGAGSVLGSLQRSMSDRSSPSSFAKGGSMGPRPSMGFGTQSMEQRLGQAAAGGGGRGSLSSSSSLPPQQRHRLTDNKLAISAVTNSTAAASTMTAGTAMTTMTTNSTATMSTKPIKKRGLFGKKNKAAKGSKDPTLSGLPSSVNGRKRRLLPVGVRHQDVMTKTEESLDEVFPWMCIEHMAGQESGWVMLEPVQDGAVGWVVIDKLEEHIAHHAQSEPEQQQQQQQQGYEDQQVPRSSSSNNSNHSSNNGLLELELGKPLFEANSAMLLA</sequence>
<feature type="region of interest" description="Disordered" evidence="1">
    <location>
        <begin position="14"/>
        <end position="75"/>
    </location>
</feature>
<evidence type="ECO:0000313" key="4">
    <source>
        <dbReference type="Proteomes" id="UP000827284"/>
    </source>
</evidence>
<feature type="region of interest" description="Disordered" evidence="1">
    <location>
        <begin position="305"/>
        <end position="365"/>
    </location>
</feature>
<feature type="compositionally biased region" description="Polar residues" evidence="1">
    <location>
        <begin position="393"/>
        <end position="418"/>
    </location>
</feature>
<feature type="region of interest" description="Disordered" evidence="1">
    <location>
        <begin position="1146"/>
        <end position="1170"/>
    </location>
</feature>
<dbReference type="InterPro" id="IPR008936">
    <property type="entry name" value="Rho_GTPase_activation_prot"/>
</dbReference>
<feature type="compositionally biased region" description="Low complexity" evidence="1">
    <location>
        <begin position="1388"/>
        <end position="1398"/>
    </location>
</feature>
<dbReference type="EMBL" id="BQFW01000004">
    <property type="protein sequence ID" value="GJJ70294.1"/>
    <property type="molecule type" value="Genomic_DNA"/>
</dbReference>
<keyword evidence="4" id="KW-1185">Reference proteome</keyword>
<evidence type="ECO:0000256" key="1">
    <source>
        <dbReference type="SAM" id="MobiDB-lite"/>
    </source>
</evidence>
<dbReference type="PROSITE" id="PS50238">
    <property type="entry name" value="RHOGAP"/>
    <property type="match status" value="1"/>
</dbReference>
<feature type="region of interest" description="Disordered" evidence="1">
    <location>
        <begin position="796"/>
        <end position="880"/>
    </location>
</feature>
<dbReference type="SUPFAM" id="SSF48350">
    <property type="entry name" value="GTPase activation domain, GAP"/>
    <property type="match status" value="1"/>
</dbReference>
<feature type="region of interest" description="Disordered" evidence="1">
    <location>
        <begin position="472"/>
        <end position="506"/>
    </location>
</feature>
<feature type="compositionally biased region" description="Low complexity" evidence="1">
    <location>
        <begin position="28"/>
        <end position="46"/>
    </location>
</feature>
<feature type="region of interest" description="Disordered" evidence="1">
    <location>
        <begin position="591"/>
        <end position="703"/>
    </location>
</feature>
<feature type="compositionally biased region" description="Acidic residues" evidence="1">
    <location>
        <begin position="476"/>
        <end position="487"/>
    </location>
</feature>
<feature type="compositionally biased region" description="Polar residues" evidence="1">
    <location>
        <begin position="47"/>
        <end position="70"/>
    </location>
</feature>
<feature type="compositionally biased region" description="Polar residues" evidence="1">
    <location>
        <begin position="18"/>
        <end position="27"/>
    </location>
</feature>
<feature type="region of interest" description="Disordered" evidence="1">
    <location>
        <begin position="1451"/>
        <end position="1474"/>
    </location>
</feature>
<feature type="compositionally biased region" description="Polar residues" evidence="1">
    <location>
        <begin position="492"/>
        <end position="505"/>
    </location>
</feature>
<organism evidence="3 4">
    <name type="scientific">Entomortierella parvispora</name>
    <dbReference type="NCBI Taxonomy" id="205924"/>
    <lineage>
        <taxon>Eukaryota</taxon>
        <taxon>Fungi</taxon>
        <taxon>Fungi incertae sedis</taxon>
        <taxon>Mucoromycota</taxon>
        <taxon>Mortierellomycotina</taxon>
        <taxon>Mortierellomycetes</taxon>
        <taxon>Mortierellales</taxon>
        <taxon>Mortierellaceae</taxon>
        <taxon>Entomortierella</taxon>
    </lineage>
</organism>
<dbReference type="CDD" id="cd00159">
    <property type="entry name" value="RhoGAP"/>
    <property type="match status" value="1"/>
</dbReference>
<feature type="compositionally biased region" description="Polar residues" evidence="1">
    <location>
        <begin position="816"/>
        <end position="834"/>
    </location>
</feature>
<dbReference type="GO" id="GO:0007165">
    <property type="term" value="P:signal transduction"/>
    <property type="evidence" value="ECO:0007669"/>
    <property type="project" value="InterPro"/>
</dbReference>
<dbReference type="Proteomes" id="UP000827284">
    <property type="component" value="Unassembled WGS sequence"/>
</dbReference>
<feature type="compositionally biased region" description="Polar residues" evidence="1">
    <location>
        <begin position="1150"/>
        <end position="1163"/>
    </location>
</feature>
<dbReference type="SMART" id="SM00324">
    <property type="entry name" value="RhoGAP"/>
    <property type="match status" value="1"/>
</dbReference>
<reference evidence="3" key="1">
    <citation type="submission" date="2021-11" db="EMBL/GenBank/DDBJ databases">
        <authorList>
            <person name="Herlambang A."/>
            <person name="Guo Y."/>
            <person name="Takashima Y."/>
            <person name="Nishizawa T."/>
        </authorList>
    </citation>
    <scope>NUCLEOTIDE SEQUENCE</scope>
    <source>
        <strain evidence="3">E1425</strain>
    </source>
</reference>
<gene>
    <name evidence="3" type="ORF">EMPS_02643</name>
</gene>
<evidence type="ECO:0000313" key="3">
    <source>
        <dbReference type="EMBL" id="GJJ70294.1"/>
    </source>
</evidence>
<feature type="region of interest" description="Disordered" evidence="1">
    <location>
        <begin position="971"/>
        <end position="995"/>
    </location>
</feature>
<feature type="region of interest" description="Disordered" evidence="1">
    <location>
        <begin position="1542"/>
        <end position="1581"/>
    </location>
</feature>
<feature type="compositionally biased region" description="Low complexity" evidence="1">
    <location>
        <begin position="345"/>
        <end position="356"/>
    </location>
</feature>
<feature type="compositionally biased region" description="Low complexity" evidence="1">
    <location>
        <begin position="716"/>
        <end position="726"/>
    </location>
</feature>
<feature type="compositionally biased region" description="Polar residues" evidence="1">
    <location>
        <begin position="649"/>
        <end position="659"/>
    </location>
</feature>
<feature type="compositionally biased region" description="Low complexity" evidence="1">
    <location>
        <begin position="866"/>
        <end position="880"/>
    </location>
</feature>
<feature type="domain" description="Rho-GAP" evidence="2">
    <location>
        <begin position="94"/>
        <end position="276"/>
    </location>
</feature>
<name>A0A9P3H5A2_9FUNG</name>
<feature type="region of interest" description="Disordered" evidence="1">
    <location>
        <begin position="518"/>
        <end position="539"/>
    </location>
</feature>
<feature type="compositionally biased region" description="Polar residues" evidence="1">
    <location>
        <begin position="843"/>
        <end position="852"/>
    </location>
</feature>
<evidence type="ECO:0000259" key="2">
    <source>
        <dbReference type="PROSITE" id="PS50238"/>
    </source>
</evidence>
<accession>A0A9P3H5A2</accession>
<feature type="compositionally biased region" description="Low complexity" evidence="1">
    <location>
        <begin position="1286"/>
        <end position="1303"/>
    </location>
</feature>
<feature type="compositionally biased region" description="Low complexity" evidence="1">
    <location>
        <begin position="1547"/>
        <end position="1579"/>
    </location>
</feature>
<feature type="region of interest" description="Disordered" evidence="1">
    <location>
        <begin position="1280"/>
        <end position="1405"/>
    </location>
</feature>
<reference evidence="3" key="2">
    <citation type="journal article" date="2022" name="Microbiol. Resour. Announc.">
        <title>Whole-Genome Sequence of Entomortierella parvispora E1425, a Mucoromycotan Fungus Associated with Burkholderiaceae-Related Endosymbiotic Bacteria.</title>
        <authorList>
            <person name="Herlambang A."/>
            <person name="Guo Y."/>
            <person name="Takashima Y."/>
            <person name="Narisawa K."/>
            <person name="Ohta H."/>
            <person name="Nishizawa T."/>
        </authorList>
    </citation>
    <scope>NUCLEOTIDE SEQUENCE</scope>
    <source>
        <strain evidence="3">E1425</strain>
    </source>
</reference>
<dbReference type="Pfam" id="PF00620">
    <property type="entry name" value="RhoGAP"/>
    <property type="match status" value="1"/>
</dbReference>